<dbReference type="SUPFAM" id="SSF52540">
    <property type="entry name" value="P-loop containing nucleoside triphosphate hydrolases"/>
    <property type="match status" value="1"/>
</dbReference>
<dbReference type="RefSeq" id="WP_155922037.1">
    <property type="nucleotide sequence ID" value="NZ_MF600313.1"/>
</dbReference>
<sequence>MADLTTCVTVIDAAARAKTGVLLWGPPGSGKSSLVRALAAADQVPLEVLIGSQREPVDIAGWPVVTDGIVQLALPDWAANITNHGAGWVFLDEITTCSPQTQAAMLTVVLERTVGRHKLPDGAKICAAANPPDQSAGGVDLTPPMANRFLHIDFEPTVDEWLMGMRSGFSVVPASRAVAADELRVADEVGAVCAFLGTQPGLLHRYPTTDEAAGRAWPSHRSWHAVSRVLPYLRADDTAAITTAVIGLVGDGAGVEYLQWRSVMDLPATADVIADPSVFDWAGARPDQVWAVLSGVSHWAAGKGTNDAWVRAWGPLVAAATGGAPDVAGAVAHALMMARPAGAKVPAAVRKFRDVLVAAGLDMEDAA</sequence>
<dbReference type="SMART" id="SM00382">
    <property type="entry name" value="AAA"/>
    <property type="match status" value="1"/>
</dbReference>
<name>A0A343VRT7_9MYCO</name>
<protein>
    <recommendedName>
        <fullName evidence="1">AAA+ ATPase domain-containing protein</fullName>
    </recommendedName>
</protein>
<geneLocation type="plasmid" evidence="2">
    <name>pCBMA213_1</name>
</geneLocation>
<reference evidence="2" key="1">
    <citation type="journal article" date="2018" name="Front. Microbiol.">
        <title>Beyond the Limits: tRNA Array Units in Mycobacterium Genomes.</title>
        <authorList>
            <person name="Morgado S.M."/>
            <person name="Vicente A.C."/>
        </authorList>
    </citation>
    <scope>NUCLEOTIDE SEQUENCE</scope>
    <source>
        <strain evidence="2">CBMA 213</strain>
        <plasmid evidence="2">pCBMA213_1</plasmid>
    </source>
</reference>
<keyword evidence="2" id="KW-0614">Plasmid</keyword>
<dbReference type="Gene3D" id="3.40.50.300">
    <property type="entry name" value="P-loop containing nucleotide triphosphate hydrolases"/>
    <property type="match status" value="1"/>
</dbReference>
<dbReference type="AlphaFoldDB" id="A0A343VRT7"/>
<evidence type="ECO:0000313" key="2">
    <source>
        <dbReference type="EMBL" id="AVN58611.1"/>
    </source>
</evidence>
<dbReference type="Pfam" id="PF07728">
    <property type="entry name" value="AAA_5"/>
    <property type="match status" value="1"/>
</dbReference>
<gene>
    <name evidence="2" type="ORF">B5P44_p00349</name>
</gene>
<feature type="domain" description="AAA+ ATPase" evidence="1">
    <location>
        <begin position="17"/>
        <end position="159"/>
    </location>
</feature>
<proteinExistence type="predicted"/>
<dbReference type="EMBL" id="MF600313">
    <property type="protein sequence ID" value="AVN58611.1"/>
    <property type="molecule type" value="Genomic_DNA"/>
</dbReference>
<dbReference type="InterPro" id="IPR003593">
    <property type="entry name" value="AAA+_ATPase"/>
</dbReference>
<dbReference type="InterPro" id="IPR011704">
    <property type="entry name" value="ATPase_dyneun-rel_AAA"/>
</dbReference>
<dbReference type="GO" id="GO:0005524">
    <property type="term" value="F:ATP binding"/>
    <property type="evidence" value="ECO:0007669"/>
    <property type="project" value="InterPro"/>
</dbReference>
<organism evidence="2">
    <name type="scientific">Mycolicibacterium sp. CBMA 213</name>
    <dbReference type="NCBI Taxonomy" id="1968788"/>
    <lineage>
        <taxon>Bacteria</taxon>
        <taxon>Bacillati</taxon>
        <taxon>Actinomycetota</taxon>
        <taxon>Actinomycetes</taxon>
        <taxon>Mycobacteriales</taxon>
        <taxon>Mycobacteriaceae</taxon>
        <taxon>Mycolicibacterium</taxon>
    </lineage>
</organism>
<dbReference type="InterPro" id="IPR027417">
    <property type="entry name" value="P-loop_NTPase"/>
</dbReference>
<accession>A0A343VRT7</accession>
<dbReference type="GO" id="GO:0016887">
    <property type="term" value="F:ATP hydrolysis activity"/>
    <property type="evidence" value="ECO:0007669"/>
    <property type="project" value="InterPro"/>
</dbReference>
<evidence type="ECO:0000259" key="1">
    <source>
        <dbReference type="SMART" id="SM00382"/>
    </source>
</evidence>
<dbReference type="CDD" id="cd00009">
    <property type="entry name" value="AAA"/>
    <property type="match status" value="1"/>
</dbReference>